<keyword evidence="3" id="KW-1185">Reference proteome</keyword>
<accession>A0A813GZT2</accession>
<protein>
    <submittedName>
        <fullName evidence="2">Uncharacterized protein</fullName>
    </submittedName>
</protein>
<organism evidence="2 3">
    <name type="scientific">Polarella glacialis</name>
    <name type="common">Dinoflagellate</name>
    <dbReference type="NCBI Taxonomy" id="89957"/>
    <lineage>
        <taxon>Eukaryota</taxon>
        <taxon>Sar</taxon>
        <taxon>Alveolata</taxon>
        <taxon>Dinophyceae</taxon>
        <taxon>Suessiales</taxon>
        <taxon>Suessiaceae</taxon>
        <taxon>Polarella</taxon>
    </lineage>
</organism>
<proteinExistence type="predicted"/>
<evidence type="ECO:0000313" key="2">
    <source>
        <dbReference type="EMBL" id="CAE8630915.1"/>
    </source>
</evidence>
<name>A0A813GZT2_POLGL</name>
<feature type="non-terminal residue" evidence="2">
    <location>
        <position position="1"/>
    </location>
</feature>
<evidence type="ECO:0000313" key="3">
    <source>
        <dbReference type="Proteomes" id="UP000654075"/>
    </source>
</evidence>
<gene>
    <name evidence="2" type="ORF">PGLA1383_LOCUS47086</name>
</gene>
<dbReference type="Proteomes" id="UP000654075">
    <property type="component" value="Unassembled WGS sequence"/>
</dbReference>
<sequence length="154" mass="15602">MDVNAPAFVPGGLSAHAKEFVPCWASSIAPAGQGLSSQAPEFVPGNYPDLSSNIRPQAESVLLGAAPWIGAPGTLSTGQSRQTGVPGHMPVSPGAHGASQGVEVVGAKVALDVLFPNLDWDAPEAPAPRQRPSGPAAPQVFNGDWGYGSIAVSE</sequence>
<feature type="region of interest" description="Disordered" evidence="1">
    <location>
        <begin position="122"/>
        <end position="154"/>
    </location>
</feature>
<dbReference type="EMBL" id="CAJNNV010029978">
    <property type="protein sequence ID" value="CAE8630915.1"/>
    <property type="molecule type" value="Genomic_DNA"/>
</dbReference>
<comment type="caution">
    <text evidence="2">The sequence shown here is derived from an EMBL/GenBank/DDBJ whole genome shotgun (WGS) entry which is preliminary data.</text>
</comment>
<dbReference type="AlphaFoldDB" id="A0A813GZT2"/>
<evidence type="ECO:0000256" key="1">
    <source>
        <dbReference type="SAM" id="MobiDB-lite"/>
    </source>
</evidence>
<reference evidence="2" key="1">
    <citation type="submission" date="2021-02" db="EMBL/GenBank/DDBJ databases">
        <authorList>
            <person name="Dougan E. K."/>
            <person name="Rhodes N."/>
            <person name="Thang M."/>
            <person name="Chan C."/>
        </authorList>
    </citation>
    <scope>NUCLEOTIDE SEQUENCE</scope>
</reference>